<reference evidence="2" key="1">
    <citation type="submission" date="2014-09" db="EMBL/GenBank/DDBJ databases">
        <authorList>
            <person name="Magalhaes I.L.F."/>
            <person name="Oliveira U."/>
            <person name="Santos F.R."/>
            <person name="Vidigal T.H.D.A."/>
            <person name="Brescovit A.D."/>
            <person name="Santos A.J."/>
        </authorList>
    </citation>
    <scope>NUCLEOTIDE SEQUENCE</scope>
    <source>
        <tissue evidence="2">Shoot tissue taken approximately 20 cm above the soil surface</tissue>
    </source>
</reference>
<reference evidence="2" key="2">
    <citation type="journal article" date="2015" name="Data Brief">
        <title>Shoot transcriptome of the giant reed, Arundo donax.</title>
        <authorList>
            <person name="Barrero R.A."/>
            <person name="Guerrero F.D."/>
            <person name="Moolhuijzen P."/>
            <person name="Goolsby J.A."/>
            <person name="Tidwell J."/>
            <person name="Bellgard S.E."/>
            <person name="Bellgard M.I."/>
        </authorList>
    </citation>
    <scope>NUCLEOTIDE SEQUENCE</scope>
    <source>
        <tissue evidence="2">Shoot tissue taken approximately 20 cm above the soil surface</tissue>
    </source>
</reference>
<evidence type="ECO:0000256" key="1">
    <source>
        <dbReference type="SAM" id="SignalP"/>
    </source>
</evidence>
<feature type="chain" id="PRO_5002044458" evidence="1">
    <location>
        <begin position="28"/>
        <end position="94"/>
    </location>
</feature>
<proteinExistence type="predicted"/>
<dbReference type="EMBL" id="GBRH01283305">
    <property type="protein sequence ID" value="JAD14590.1"/>
    <property type="molecule type" value="Transcribed_RNA"/>
</dbReference>
<accession>A0A0A8XPZ7</accession>
<organism evidence="2">
    <name type="scientific">Arundo donax</name>
    <name type="common">Giant reed</name>
    <name type="synonym">Donax arundinaceus</name>
    <dbReference type="NCBI Taxonomy" id="35708"/>
    <lineage>
        <taxon>Eukaryota</taxon>
        <taxon>Viridiplantae</taxon>
        <taxon>Streptophyta</taxon>
        <taxon>Embryophyta</taxon>
        <taxon>Tracheophyta</taxon>
        <taxon>Spermatophyta</taxon>
        <taxon>Magnoliopsida</taxon>
        <taxon>Liliopsida</taxon>
        <taxon>Poales</taxon>
        <taxon>Poaceae</taxon>
        <taxon>PACMAD clade</taxon>
        <taxon>Arundinoideae</taxon>
        <taxon>Arundineae</taxon>
        <taxon>Arundo</taxon>
    </lineage>
</organism>
<protein>
    <submittedName>
        <fullName evidence="2">Uncharacterized protein</fullName>
    </submittedName>
</protein>
<feature type="signal peptide" evidence="1">
    <location>
        <begin position="1"/>
        <end position="27"/>
    </location>
</feature>
<keyword evidence="1" id="KW-0732">Signal</keyword>
<name>A0A0A8XPZ7_ARUDO</name>
<sequence>MTMVILEMRNFTLILEMLIILVQRMETGRPIQVLHKKHATLEWYKTAKYLHTDGYGKQMIHEIYFHKQMRLKRGNVKLTESSSQGKQLVRLILV</sequence>
<evidence type="ECO:0000313" key="2">
    <source>
        <dbReference type="EMBL" id="JAD14590.1"/>
    </source>
</evidence>
<dbReference type="AlphaFoldDB" id="A0A0A8XPZ7"/>